<organism evidence="1 2">
    <name type="scientific">Artomyces pyxidatus</name>
    <dbReference type="NCBI Taxonomy" id="48021"/>
    <lineage>
        <taxon>Eukaryota</taxon>
        <taxon>Fungi</taxon>
        <taxon>Dikarya</taxon>
        <taxon>Basidiomycota</taxon>
        <taxon>Agaricomycotina</taxon>
        <taxon>Agaricomycetes</taxon>
        <taxon>Russulales</taxon>
        <taxon>Auriscalpiaceae</taxon>
        <taxon>Artomyces</taxon>
    </lineage>
</organism>
<reference evidence="1" key="2">
    <citation type="journal article" date="2022" name="New Phytol.">
        <title>Evolutionary transition to the ectomycorrhizal habit in the genomes of a hyperdiverse lineage of mushroom-forming fungi.</title>
        <authorList>
            <person name="Looney B."/>
            <person name="Miyauchi S."/>
            <person name="Morin E."/>
            <person name="Drula E."/>
            <person name="Courty P.E."/>
            <person name="Kohler A."/>
            <person name="Kuo A."/>
            <person name="LaButti K."/>
            <person name="Pangilinan J."/>
            <person name="Lipzen A."/>
            <person name="Riley R."/>
            <person name="Andreopoulos W."/>
            <person name="He G."/>
            <person name="Johnson J."/>
            <person name="Nolan M."/>
            <person name="Tritt A."/>
            <person name="Barry K.W."/>
            <person name="Grigoriev I.V."/>
            <person name="Nagy L.G."/>
            <person name="Hibbett D."/>
            <person name="Henrissat B."/>
            <person name="Matheny P.B."/>
            <person name="Labbe J."/>
            <person name="Martin F.M."/>
        </authorList>
    </citation>
    <scope>NUCLEOTIDE SEQUENCE</scope>
    <source>
        <strain evidence="1">HHB10654</strain>
    </source>
</reference>
<evidence type="ECO:0000313" key="1">
    <source>
        <dbReference type="EMBL" id="KAI0060093.1"/>
    </source>
</evidence>
<proteinExistence type="predicted"/>
<dbReference type="Proteomes" id="UP000814140">
    <property type="component" value="Unassembled WGS sequence"/>
</dbReference>
<gene>
    <name evidence="1" type="ORF">BV25DRAFT_1917966</name>
</gene>
<name>A0ACB8SV37_9AGAM</name>
<sequence>MVLLTPSSTLRAGRVWISVRTSYMSRAGKAKFRETAGGQAEVVELPDGDAITHCEPSPDKAVSLDSTTACPHEQPKSERRRLRKELKAQYLGCCTWFWWTKQAWLRPGVTLTPCKRVHDTPPPVPSQDSTLLTVPKLRRRYSRMRKVDERMFFGGGSSL</sequence>
<evidence type="ECO:0000313" key="2">
    <source>
        <dbReference type="Proteomes" id="UP000814140"/>
    </source>
</evidence>
<reference evidence="1" key="1">
    <citation type="submission" date="2021-03" db="EMBL/GenBank/DDBJ databases">
        <authorList>
            <consortium name="DOE Joint Genome Institute"/>
            <person name="Ahrendt S."/>
            <person name="Looney B.P."/>
            <person name="Miyauchi S."/>
            <person name="Morin E."/>
            <person name="Drula E."/>
            <person name="Courty P.E."/>
            <person name="Chicoki N."/>
            <person name="Fauchery L."/>
            <person name="Kohler A."/>
            <person name="Kuo A."/>
            <person name="Labutti K."/>
            <person name="Pangilinan J."/>
            <person name="Lipzen A."/>
            <person name="Riley R."/>
            <person name="Andreopoulos W."/>
            <person name="He G."/>
            <person name="Johnson J."/>
            <person name="Barry K.W."/>
            <person name="Grigoriev I.V."/>
            <person name="Nagy L."/>
            <person name="Hibbett D."/>
            <person name="Henrissat B."/>
            <person name="Matheny P.B."/>
            <person name="Labbe J."/>
            <person name="Martin F."/>
        </authorList>
    </citation>
    <scope>NUCLEOTIDE SEQUENCE</scope>
    <source>
        <strain evidence="1">HHB10654</strain>
    </source>
</reference>
<protein>
    <submittedName>
        <fullName evidence="1">Uncharacterized protein</fullName>
    </submittedName>
</protein>
<dbReference type="EMBL" id="MU277221">
    <property type="protein sequence ID" value="KAI0060093.1"/>
    <property type="molecule type" value="Genomic_DNA"/>
</dbReference>
<keyword evidence="2" id="KW-1185">Reference proteome</keyword>
<comment type="caution">
    <text evidence="1">The sequence shown here is derived from an EMBL/GenBank/DDBJ whole genome shotgun (WGS) entry which is preliminary data.</text>
</comment>
<accession>A0ACB8SV37</accession>